<evidence type="ECO:0000313" key="2">
    <source>
        <dbReference type="EMBL" id="GFJ80264.1"/>
    </source>
</evidence>
<protein>
    <submittedName>
        <fullName evidence="2">Uncharacterized protein</fullName>
    </submittedName>
</protein>
<name>A0A6V8K925_9ACTN</name>
<dbReference type="Proteomes" id="UP000482800">
    <property type="component" value="Unassembled WGS sequence"/>
</dbReference>
<feature type="compositionally biased region" description="Low complexity" evidence="1">
    <location>
        <begin position="22"/>
        <end position="31"/>
    </location>
</feature>
<sequence>MTRSTWSMVPTCSRPAGPPRSPARSSVRGLSAAGRRGAALSGAAAAPAGSAAARFAMGALTAAGSCLSPVRAYAVAPATPASATTVQAPAANATVRRIPLPHKTHTVTIRFACV</sequence>
<organism evidence="2 3">
    <name type="scientific">Phytohabitans houttuyneae</name>
    <dbReference type="NCBI Taxonomy" id="1076126"/>
    <lineage>
        <taxon>Bacteria</taxon>
        <taxon>Bacillati</taxon>
        <taxon>Actinomycetota</taxon>
        <taxon>Actinomycetes</taxon>
        <taxon>Micromonosporales</taxon>
        <taxon>Micromonosporaceae</taxon>
    </lineage>
</organism>
<evidence type="ECO:0000256" key="1">
    <source>
        <dbReference type="SAM" id="MobiDB-lite"/>
    </source>
</evidence>
<feature type="compositionally biased region" description="Polar residues" evidence="1">
    <location>
        <begin position="1"/>
        <end position="10"/>
    </location>
</feature>
<dbReference type="EMBL" id="BLPF01000001">
    <property type="protein sequence ID" value="GFJ80264.1"/>
    <property type="molecule type" value="Genomic_DNA"/>
</dbReference>
<keyword evidence="3" id="KW-1185">Reference proteome</keyword>
<accession>A0A6V8K925</accession>
<reference evidence="2 3" key="1">
    <citation type="submission" date="2020-03" db="EMBL/GenBank/DDBJ databases">
        <title>Whole genome shotgun sequence of Phytohabitans houttuyneae NBRC 108639.</title>
        <authorList>
            <person name="Komaki H."/>
            <person name="Tamura T."/>
        </authorList>
    </citation>
    <scope>NUCLEOTIDE SEQUENCE [LARGE SCALE GENOMIC DNA]</scope>
    <source>
        <strain evidence="2 3">NBRC 108639</strain>
    </source>
</reference>
<comment type="caution">
    <text evidence="2">The sequence shown here is derived from an EMBL/GenBank/DDBJ whole genome shotgun (WGS) entry which is preliminary data.</text>
</comment>
<evidence type="ECO:0000313" key="3">
    <source>
        <dbReference type="Proteomes" id="UP000482800"/>
    </source>
</evidence>
<dbReference type="AlphaFoldDB" id="A0A6V8K925"/>
<feature type="region of interest" description="Disordered" evidence="1">
    <location>
        <begin position="1"/>
        <end position="31"/>
    </location>
</feature>
<reference evidence="2 3" key="2">
    <citation type="submission" date="2020-03" db="EMBL/GenBank/DDBJ databases">
        <authorList>
            <person name="Ichikawa N."/>
            <person name="Kimura A."/>
            <person name="Kitahashi Y."/>
            <person name="Uohara A."/>
        </authorList>
    </citation>
    <scope>NUCLEOTIDE SEQUENCE [LARGE SCALE GENOMIC DNA]</scope>
    <source>
        <strain evidence="2 3">NBRC 108639</strain>
    </source>
</reference>
<gene>
    <name evidence="2" type="ORF">Phou_044440</name>
</gene>
<proteinExistence type="predicted"/>